<dbReference type="GO" id="GO:0080120">
    <property type="term" value="P:CAAX-box protein maturation"/>
    <property type="evidence" value="ECO:0007669"/>
    <property type="project" value="UniProtKB-ARBA"/>
</dbReference>
<evidence type="ECO:0000313" key="4">
    <source>
        <dbReference type="Proteomes" id="UP000541969"/>
    </source>
</evidence>
<accession>A0A853CLN7</accession>
<protein>
    <recommendedName>
        <fullName evidence="2">CAAX prenyl protease 2/Lysostaphin resistance protein A-like domain-containing protein</fullName>
    </recommendedName>
</protein>
<dbReference type="RefSeq" id="WP_179721707.1">
    <property type="nucleotide sequence ID" value="NZ_JACBZT010000001.1"/>
</dbReference>
<reference evidence="3 4" key="1">
    <citation type="submission" date="2020-07" db="EMBL/GenBank/DDBJ databases">
        <title>Sequencing the genomes of 1000 actinobacteria strains.</title>
        <authorList>
            <person name="Klenk H.-P."/>
        </authorList>
    </citation>
    <scope>NUCLEOTIDE SEQUENCE [LARGE SCALE GENOMIC DNA]</scope>
    <source>
        <strain evidence="3 4">DSM 104001</strain>
    </source>
</reference>
<dbReference type="Pfam" id="PF02517">
    <property type="entry name" value="Rce1-like"/>
    <property type="match status" value="1"/>
</dbReference>
<organism evidence="3 4">
    <name type="scientific">Petropleomorpha daqingensis</name>
    <dbReference type="NCBI Taxonomy" id="2026353"/>
    <lineage>
        <taxon>Bacteria</taxon>
        <taxon>Bacillati</taxon>
        <taxon>Actinomycetota</taxon>
        <taxon>Actinomycetes</taxon>
        <taxon>Geodermatophilales</taxon>
        <taxon>Geodermatophilaceae</taxon>
        <taxon>Petropleomorpha</taxon>
    </lineage>
</organism>
<proteinExistence type="predicted"/>
<evidence type="ECO:0000313" key="3">
    <source>
        <dbReference type="EMBL" id="NYJ08825.1"/>
    </source>
</evidence>
<dbReference type="GO" id="GO:0004175">
    <property type="term" value="F:endopeptidase activity"/>
    <property type="evidence" value="ECO:0007669"/>
    <property type="project" value="UniProtKB-ARBA"/>
</dbReference>
<keyword evidence="1" id="KW-0812">Transmembrane</keyword>
<keyword evidence="1" id="KW-1133">Transmembrane helix</keyword>
<feature type="transmembrane region" description="Helical" evidence="1">
    <location>
        <begin position="92"/>
        <end position="113"/>
    </location>
</feature>
<evidence type="ECO:0000259" key="2">
    <source>
        <dbReference type="Pfam" id="PF02517"/>
    </source>
</evidence>
<name>A0A853CLN7_9ACTN</name>
<keyword evidence="4" id="KW-1185">Reference proteome</keyword>
<gene>
    <name evidence="3" type="ORF">GGQ55_005103</name>
</gene>
<dbReference type="AlphaFoldDB" id="A0A853CLN7"/>
<dbReference type="EMBL" id="JACBZT010000001">
    <property type="protein sequence ID" value="NYJ08825.1"/>
    <property type="molecule type" value="Genomic_DNA"/>
</dbReference>
<keyword evidence="1" id="KW-0472">Membrane</keyword>
<feature type="domain" description="CAAX prenyl protease 2/Lysostaphin resistance protein A-like" evidence="2">
    <location>
        <begin position="134"/>
        <end position="218"/>
    </location>
</feature>
<sequence>MTRWLPRSLVDKVPRDHRESDAAFRRRRRVTAATAVTGAGLLGLSLAQPPDSRRFYGLTLAVAATWTTGGLAAGPLHAGWTFGPRGTVRRPWLSPVVTGAGAFGAFYAAALVARRVPPLDRALVSVLRYARQGSTPLVLTTALANGVAEEVFFRGALYAAVADRPVLTTTAVYGLATTATRNPALVLASLVMGPLLGLQRRSSGGIQAPVLTHLTWSALMLRYLPPLFADRDRRSSSA</sequence>
<dbReference type="Proteomes" id="UP000541969">
    <property type="component" value="Unassembled WGS sequence"/>
</dbReference>
<evidence type="ECO:0000256" key="1">
    <source>
        <dbReference type="SAM" id="Phobius"/>
    </source>
</evidence>
<dbReference type="InterPro" id="IPR003675">
    <property type="entry name" value="Rce1/LyrA-like_dom"/>
</dbReference>
<comment type="caution">
    <text evidence="3">The sequence shown here is derived from an EMBL/GenBank/DDBJ whole genome shotgun (WGS) entry which is preliminary data.</text>
</comment>